<feature type="region of interest" description="Disordered" evidence="6">
    <location>
        <begin position="241"/>
        <end position="276"/>
    </location>
</feature>
<dbReference type="SMART" id="SM00320">
    <property type="entry name" value="WD40"/>
    <property type="match status" value="19"/>
</dbReference>
<dbReference type="Pfam" id="PF23414">
    <property type="entry name" value="Beta-prop_EML_2"/>
    <property type="match status" value="2"/>
</dbReference>
<dbReference type="Gene3D" id="1.10.238.10">
    <property type="entry name" value="EF-hand"/>
    <property type="match status" value="1"/>
</dbReference>
<gene>
    <name evidence="8" type="ORF">TrRE_jg9544</name>
</gene>
<evidence type="ECO:0000256" key="1">
    <source>
        <dbReference type="ARBA" id="ARBA00006489"/>
    </source>
</evidence>
<organism evidence="8 9">
    <name type="scientific">Triparma retinervis</name>
    <dbReference type="NCBI Taxonomy" id="2557542"/>
    <lineage>
        <taxon>Eukaryota</taxon>
        <taxon>Sar</taxon>
        <taxon>Stramenopiles</taxon>
        <taxon>Ochrophyta</taxon>
        <taxon>Bolidophyceae</taxon>
        <taxon>Parmales</taxon>
        <taxon>Triparmaceae</taxon>
        <taxon>Triparma</taxon>
    </lineage>
</organism>
<comment type="caution">
    <text evidence="8">The sequence shown here is derived from an EMBL/GenBank/DDBJ whole genome shotgun (WGS) entry which is preliminary data.</text>
</comment>
<feature type="compositionally biased region" description="Acidic residues" evidence="6">
    <location>
        <begin position="1717"/>
        <end position="1735"/>
    </location>
</feature>
<feature type="compositionally biased region" description="Acidic residues" evidence="6">
    <location>
        <begin position="951"/>
        <end position="960"/>
    </location>
</feature>
<dbReference type="EMBL" id="BRXZ01001486">
    <property type="protein sequence ID" value="GMH72372.1"/>
    <property type="molecule type" value="Genomic_DNA"/>
</dbReference>
<protein>
    <recommendedName>
        <fullName evidence="7">EF-hand domain-containing protein</fullName>
    </recommendedName>
</protein>
<evidence type="ECO:0000256" key="4">
    <source>
        <dbReference type="ARBA" id="ARBA00022837"/>
    </source>
</evidence>
<evidence type="ECO:0000313" key="9">
    <source>
        <dbReference type="Proteomes" id="UP001165082"/>
    </source>
</evidence>
<dbReference type="Pfam" id="PF03451">
    <property type="entry name" value="HELP"/>
    <property type="match status" value="1"/>
</dbReference>
<dbReference type="Pfam" id="PF23409">
    <property type="entry name" value="Beta-prop_EML"/>
    <property type="match status" value="1"/>
</dbReference>
<dbReference type="PROSITE" id="PS00018">
    <property type="entry name" value="EF_HAND_1"/>
    <property type="match status" value="1"/>
</dbReference>
<dbReference type="InterPro" id="IPR011047">
    <property type="entry name" value="Quinoprotein_ADH-like_sf"/>
</dbReference>
<dbReference type="InterPro" id="IPR019775">
    <property type="entry name" value="WD40_repeat_CS"/>
</dbReference>
<feature type="region of interest" description="Disordered" evidence="6">
    <location>
        <begin position="1716"/>
        <end position="1745"/>
    </location>
</feature>
<keyword evidence="2 5" id="KW-0853">WD repeat</keyword>
<feature type="domain" description="EF-hand" evidence="7">
    <location>
        <begin position="97"/>
        <end position="132"/>
    </location>
</feature>
<evidence type="ECO:0000256" key="2">
    <source>
        <dbReference type="ARBA" id="ARBA00022574"/>
    </source>
</evidence>
<dbReference type="InterPro" id="IPR036322">
    <property type="entry name" value="WD40_repeat_dom_sf"/>
</dbReference>
<dbReference type="PROSITE" id="PS50082">
    <property type="entry name" value="WD_REPEATS_2"/>
    <property type="match status" value="2"/>
</dbReference>
<dbReference type="OrthoDB" id="47802at2759"/>
<feature type="repeat" description="WD" evidence="5">
    <location>
        <begin position="1495"/>
        <end position="1527"/>
    </location>
</feature>
<dbReference type="PANTHER" id="PTHR13720">
    <property type="entry name" value="WD-40 REPEAT PROTEIN"/>
    <property type="match status" value="1"/>
</dbReference>
<dbReference type="PROSITE" id="PS00678">
    <property type="entry name" value="WD_REPEATS_1"/>
    <property type="match status" value="1"/>
</dbReference>
<dbReference type="InterPro" id="IPR001680">
    <property type="entry name" value="WD40_rpt"/>
</dbReference>
<keyword evidence="3" id="KW-0677">Repeat</keyword>
<evidence type="ECO:0000256" key="6">
    <source>
        <dbReference type="SAM" id="MobiDB-lite"/>
    </source>
</evidence>
<evidence type="ECO:0000259" key="7">
    <source>
        <dbReference type="PROSITE" id="PS50222"/>
    </source>
</evidence>
<proteinExistence type="inferred from homology"/>
<dbReference type="SUPFAM" id="SSF50998">
    <property type="entry name" value="Quinoprotein alcohol dehydrogenase-like"/>
    <property type="match status" value="1"/>
</dbReference>
<dbReference type="InterPro" id="IPR002048">
    <property type="entry name" value="EF_hand_dom"/>
</dbReference>
<dbReference type="InterPro" id="IPR018247">
    <property type="entry name" value="EF_Hand_1_Ca_BS"/>
</dbReference>
<feature type="compositionally biased region" description="Basic and acidic residues" evidence="6">
    <location>
        <begin position="1736"/>
        <end position="1745"/>
    </location>
</feature>
<dbReference type="PANTHER" id="PTHR13720:SF33">
    <property type="entry name" value="HELP DOMAIN-CONTAINING PROTEIN"/>
    <property type="match status" value="1"/>
</dbReference>
<feature type="non-terminal residue" evidence="8">
    <location>
        <position position="1"/>
    </location>
</feature>
<dbReference type="PROSITE" id="PS50222">
    <property type="entry name" value="EF_HAND_2"/>
    <property type="match status" value="1"/>
</dbReference>
<name>A0A9W7AHI5_9STRA</name>
<dbReference type="GO" id="GO:0005929">
    <property type="term" value="C:cilium"/>
    <property type="evidence" value="ECO:0007669"/>
    <property type="project" value="UniProtKB-ARBA"/>
</dbReference>
<dbReference type="Gene3D" id="2.130.10.10">
    <property type="entry name" value="YVTN repeat-like/Quinoprotein amine dehydrogenase"/>
    <property type="match status" value="6"/>
</dbReference>
<evidence type="ECO:0000256" key="3">
    <source>
        <dbReference type="ARBA" id="ARBA00022737"/>
    </source>
</evidence>
<dbReference type="InterPro" id="IPR055442">
    <property type="entry name" value="Beta-prop_EML-like_2nd"/>
</dbReference>
<accession>A0A9W7AHI5</accession>
<dbReference type="InterPro" id="IPR015943">
    <property type="entry name" value="WD40/YVTN_repeat-like_dom_sf"/>
</dbReference>
<dbReference type="InterPro" id="IPR011992">
    <property type="entry name" value="EF-hand-dom_pair"/>
</dbReference>
<reference evidence="8" key="1">
    <citation type="submission" date="2022-07" db="EMBL/GenBank/DDBJ databases">
        <title>Genome analysis of Parmales, a sister group of diatoms, reveals the evolutionary specialization of diatoms from phago-mixotrophs to photoautotrophs.</title>
        <authorList>
            <person name="Ban H."/>
            <person name="Sato S."/>
            <person name="Yoshikawa S."/>
            <person name="Kazumasa Y."/>
            <person name="Nakamura Y."/>
            <person name="Ichinomiya M."/>
            <person name="Saitoh K."/>
            <person name="Sato N."/>
            <person name="Blanc-Mathieu R."/>
            <person name="Endo H."/>
            <person name="Kuwata A."/>
            <person name="Ogata H."/>
        </authorList>
    </citation>
    <scope>NUCLEOTIDE SEQUENCE</scope>
</reference>
<comment type="similarity">
    <text evidence="1">Belongs to the WD repeat EMAP family.</text>
</comment>
<dbReference type="Pfam" id="PF00400">
    <property type="entry name" value="WD40"/>
    <property type="match status" value="1"/>
</dbReference>
<dbReference type="InterPro" id="IPR055439">
    <property type="entry name" value="Beta-prop_EML_1st"/>
</dbReference>
<dbReference type="GO" id="GO:0005509">
    <property type="term" value="F:calcium ion binding"/>
    <property type="evidence" value="ECO:0007669"/>
    <property type="project" value="InterPro"/>
</dbReference>
<evidence type="ECO:0000313" key="8">
    <source>
        <dbReference type="EMBL" id="GMH72372.1"/>
    </source>
</evidence>
<feature type="repeat" description="WD" evidence="5">
    <location>
        <begin position="1354"/>
        <end position="1395"/>
    </location>
</feature>
<sequence length="2218" mass="226988">MGVVLGKASFDASVKPFVNLSSGAVRKLWQSFMLNADGWGVNPSLFLAIAESLKDDLPIENLAEAASALFKTMDTDTNDIVDGLELLATLSMISSMSPIEKMQFVFTCYDFDESGELTLDETTLSLKSTITGLCKISGNPIPSLADFEAIARLAFQSCDKDPTNRLVTITSEEFLAYVGSNPTSASWVSAYDDLEADEATLTTLSELTLTGTVLADASGAKNYSPPAPPTKYGEDAPFLATLEKSKPPPPPPPAEGEDPPPPPKPEATAPPNSSLSIEWIHGYSGSSRGNASYTASGSVIYPAATVGVIYAPADEENERPEPTQTYFLDSSSDITSLATSSDKKIAACGTSTGAVYLFDSATAATLSVCTSALPPSTAASSLSFSQDGKLLAVVGSDPDNTIVVLDVATFAPVFSAKTGKSPVLGISFSASNVDTLTVVSAGTNGVKPIVFWVKSKDFASTWFPKKGVFGASAPVPLTCVSSIGPAASESVVAGTLSGDLLVFSSRNLKLTIPGASTGPITSLDYSDGTLAVGGEDGSVKTFSVSPTLEVKETASMDLRATGNVFLVADIAVSSVALSAGKVLVGTRGNELLELSLVGTPAEEGAEEGAPLPFPQVGDVLNGGPVTSGHGTYNGVSATSLATNASTAEYATVGTDNKLFVWDAASHKQVKSLSLDSAPSTVAYSADGGLIAVGYADGPKKGSVAVFGASAEDPAQLEIKGSGNESLGGAAITAVKFGAAYIAAATETGEIFLYNLEADAETKAFPLNTKIVVSETAEAIKQMDISTTGTEIIVNLEDEVVYLQKPEGEDTEWGKCTPFVSTEEKPGPEISTFTNTLYAGLQGLYGDNGSGSYTAVAKPKVVESVVAAADSTGVISLFPYPTSKYGAAWPSTFVAHSSSAGGLCDLGFTSEDALLVSAGKGDGCIIQWSFGPDEGYDSALDAEAEAAAAPPAEEEPEEEEEEKKIEVDSCDDEDLIDKLEIDVDEFIVEGGGFDAVDAFKASLMPADAASVVPSRDLPAEDLSLRWIHGVSSNSTRNSVVYNDAGSIVYPAGSAVVVLDKAAGKQSHFLGHTDAVSCLTLARGGVLCATGQVGKSPKAIVWDTTNVATKKAFELGESSTGISAIAFSNDGELLAVASQDAAHTVYVYAWKSGALKCSSKTGERKVLCLSFNGDGSGLVAGGDKTFSVFTIAGKNMSMKSGQFGSALGGRKVITCAAWVGGDYALGTAAGKLYRLEGGRKLAGEAEVFEKGHVNCLTVLPAPADPEASGYPAVIVGGEMGVVKILDEALGELKSFDLWSMAGASKSKVVRAATLNKDTRKLLVATKGSEIYEFSNPAGGGDEEELPANINDGALVVGHSKDQLWGVAAHPVKNEIATCGDDKNVVLWDLDGNKVVRSIAVGDFARSCDYSPNGHLLAVGLGGVRGGGAAGAWEAPAAEVVVETEVEVGGEEKKEEEQPPTDPWLLALWKKGIKPREKEGAVLVVSLLEDEIRIVSTNQDASGYISDIKFSPDGNKLAAASMDGSVYLYNCLKDFVLIGKSEGDGSPICHLDWNADSSVVMVNTIRKNDAAVKFYSADGSTVDGDDERVMESSWNTWTCTLGRTVKGCFPSGGKDLSVVNAVSRSSGAKLVAAGDVNGGLKLLKYPSLEAGAAFKDFAGHSSGGGVGNVVFSKSDDFLVSVGVGDRCVMVWDVLVDDADDDGDKEYGLSDDSDYAAMAPVDEEEVTVTTAGEEDGGEGGEEKKEESAPVELTWREKFSGASEAAPEAGDYELSCVYGANAKAGLGYSGSGDAVYSCGGASVVYKGGEKSFRVFSGAGGAVRGMACSQDGRFGLAGDALGGVSVFDTSSGSLVAGLAGPGAAGGGVGCVAWSADGRMCATVGSGGDHVLSVYRSASGNWGDGALYARSNNVSAAVSFACFTEGGDGPDLVTGGYNHAMFWTLRNGNISSRSGRFGKEGGVQPLTCGASLKAGVVVTGTVGGSVMEWDVKECKVVKKTIAHTQCVTSISKIPGGGGVVTSGKDGFVKIFDGSMASVNSFEVGGVCLAAAVDCRGSKLLAGLSSGSLKEIVVDSGYAGVLVEGSRGSWGKGDKGAKVPGSGRVLSSAAACPGGVVAGGADGFVRKWSSGGGALPCAVHSVGSAVGAVAVGAGGVVAVGCGSGVGGDSDVRTVEGAVVFLDSDLKGIARAQKDDGGGYVRCLQFGGGDLVYAGMSGGSVEAFDAR</sequence>
<dbReference type="InterPro" id="IPR005108">
    <property type="entry name" value="HELP"/>
</dbReference>
<evidence type="ECO:0000256" key="5">
    <source>
        <dbReference type="PROSITE-ProRule" id="PRU00221"/>
    </source>
</evidence>
<feature type="region of interest" description="Disordered" evidence="6">
    <location>
        <begin position="942"/>
        <end position="967"/>
    </location>
</feature>
<dbReference type="SUPFAM" id="SSF47473">
    <property type="entry name" value="EF-hand"/>
    <property type="match status" value="1"/>
</dbReference>
<dbReference type="GO" id="GO:0008017">
    <property type="term" value="F:microtubule binding"/>
    <property type="evidence" value="ECO:0007669"/>
    <property type="project" value="TreeGrafter"/>
</dbReference>
<dbReference type="Proteomes" id="UP001165082">
    <property type="component" value="Unassembled WGS sequence"/>
</dbReference>
<keyword evidence="9" id="KW-1185">Reference proteome</keyword>
<keyword evidence="4" id="KW-0106">Calcium</keyword>
<dbReference type="InterPro" id="IPR050630">
    <property type="entry name" value="WD_repeat_EMAP"/>
</dbReference>
<dbReference type="SUPFAM" id="SSF50978">
    <property type="entry name" value="WD40 repeat-like"/>
    <property type="match status" value="4"/>
</dbReference>
<feature type="compositionally biased region" description="Pro residues" evidence="6">
    <location>
        <begin position="247"/>
        <end position="265"/>
    </location>
</feature>